<name>A0A8J1TBU2_OWEFU</name>
<accession>A0A8J1TBU2</accession>
<dbReference type="AlphaFoldDB" id="A0A8J1TBU2"/>
<keyword evidence="2" id="KW-1185">Reference proteome</keyword>
<proteinExistence type="predicted"/>
<evidence type="ECO:0000313" key="1">
    <source>
        <dbReference type="EMBL" id="CAH1799349.1"/>
    </source>
</evidence>
<reference evidence="1" key="1">
    <citation type="submission" date="2022-03" db="EMBL/GenBank/DDBJ databases">
        <authorList>
            <person name="Martin C."/>
        </authorList>
    </citation>
    <scope>NUCLEOTIDE SEQUENCE</scope>
</reference>
<gene>
    <name evidence="1" type="ORF">OFUS_LOCUS23372</name>
</gene>
<protein>
    <submittedName>
        <fullName evidence="1">Uncharacterized protein</fullName>
    </submittedName>
</protein>
<organism evidence="1 2">
    <name type="scientific">Owenia fusiformis</name>
    <name type="common">Polychaete worm</name>
    <dbReference type="NCBI Taxonomy" id="6347"/>
    <lineage>
        <taxon>Eukaryota</taxon>
        <taxon>Metazoa</taxon>
        <taxon>Spiralia</taxon>
        <taxon>Lophotrochozoa</taxon>
        <taxon>Annelida</taxon>
        <taxon>Polychaeta</taxon>
        <taxon>Sedentaria</taxon>
        <taxon>Canalipalpata</taxon>
        <taxon>Sabellida</taxon>
        <taxon>Oweniida</taxon>
        <taxon>Oweniidae</taxon>
        <taxon>Owenia</taxon>
    </lineage>
</organism>
<comment type="caution">
    <text evidence="1">The sequence shown here is derived from an EMBL/GenBank/DDBJ whole genome shotgun (WGS) entry which is preliminary data.</text>
</comment>
<dbReference type="Proteomes" id="UP000749559">
    <property type="component" value="Unassembled WGS sequence"/>
</dbReference>
<dbReference type="EMBL" id="CAIIXF020000011">
    <property type="protein sequence ID" value="CAH1799349.1"/>
    <property type="molecule type" value="Genomic_DNA"/>
</dbReference>
<evidence type="ECO:0000313" key="2">
    <source>
        <dbReference type="Proteomes" id="UP000749559"/>
    </source>
</evidence>
<sequence>MALYGDGIIVLTAKLEGGRCRGDEFRIMGSSEVVYRIIHEMPVVGCSSCSNKSPKEEPVYEGTVNVKCYMCENKKCQRNGVVLLQYGLPSILHRLGYRLGSTNTLPSLHHGNLYTEKWQKNEFQQ</sequence>